<dbReference type="RefSeq" id="WP_250930346.1">
    <property type="nucleotide sequence ID" value="NZ_JAMQBK010000051.1"/>
</dbReference>
<name>A0ABT0U6Y8_9BACT</name>
<evidence type="ECO:0000313" key="3">
    <source>
        <dbReference type="Proteomes" id="UP001202961"/>
    </source>
</evidence>
<dbReference type="EMBL" id="JAMQBK010000051">
    <property type="protein sequence ID" value="MCM2372712.1"/>
    <property type="molecule type" value="Genomic_DNA"/>
</dbReference>
<comment type="caution">
    <text evidence="2">The sequence shown here is derived from an EMBL/GenBank/DDBJ whole genome shotgun (WGS) entry which is preliminary data.</text>
</comment>
<proteinExistence type="predicted"/>
<evidence type="ECO:0000256" key="1">
    <source>
        <dbReference type="SAM" id="SignalP"/>
    </source>
</evidence>
<accession>A0ABT0U6Y8</accession>
<dbReference type="PROSITE" id="PS51257">
    <property type="entry name" value="PROKAR_LIPOPROTEIN"/>
    <property type="match status" value="1"/>
</dbReference>
<organism evidence="2 3">
    <name type="scientific">Aporhodopirellula aestuarii</name>
    <dbReference type="NCBI Taxonomy" id="2950107"/>
    <lineage>
        <taxon>Bacteria</taxon>
        <taxon>Pseudomonadati</taxon>
        <taxon>Planctomycetota</taxon>
        <taxon>Planctomycetia</taxon>
        <taxon>Pirellulales</taxon>
        <taxon>Pirellulaceae</taxon>
        <taxon>Aporhodopirellula</taxon>
    </lineage>
</organism>
<feature type="signal peptide" evidence="1">
    <location>
        <begin position="1"/>
        <end position="24"/>
    </location>
</feature>
<gene>
    <name evidence="2" type="ORF">NB063_19030</name>
</gene>
<feature type="chain" id="PRO_5047489754" description="Secreted protein" evidence="1">
    <location>
        <begin position="25"/>
        <end position="75"/>
    </location>
</feature>
<keyword evidence="3" id="KW-1185">Reference proteome</keyword>
<protein>
    <recommendedName>
        <fullName evidence="4">Secreted protein</fullName>
    </recommendedName>
</protein>
<dbReference type="Proteomes" id="UP001202961">
    <property type="component" value="Unassembled WGS sequence"/>
</dbReference>
<reference evidence="2 3" key="1">
    <citation type="journal article" date="2022" name="Syst. Appl. Microbiol.">
        <title>Rhodopirellula aestuarii sp. nov., a novel member of the genus Rhodopirellula isolated from brackish sediments collected in the Tagus River estuary, Portugal.</title>
        <authorList>
            <person name="Vitorino I.R."/>
            <person name="Klimek D."/>
            <person name="Calusinska M."/>
            <person name="Lobo-da-Cunha A."/>
            <person name="Vasconcelos V."/>
            <person name="Lage O.M."/>
        </authorList>
    </citation>
    <scope>NUCLEOTIDE SEQUENCE [LARGE SCALE GENOMIC DNA]</scope>
    <source>
        <strain evidence="2 3">ICT_H3.1</strain>
    </source>
</reference>
<evidence type="ECO:0000313" key="2">
    <source>
        <dbReference type="EMBL" id="MCM2372712.1"/>
    </source>
</evidence>
<keyword evidence="1" id="KW-0732">Signal</keyword>
<evidence type="ECO:0008006" key="4">
    <source>
        <dbReference type="Google" id="ProtNLM"/>
    </source>
</evidence>
<sequence length="75" mass="8217">MNLRTTVTTFVAATTLLTLLTATTGCQVSLNGQTLPSPYYLQDDVQYFPAGPEFKLPREAAALRAAQAEEKLNKR</sequence>